<dbReference type="EMBL" id="WSFC01000071">
    <property type="protein sequence ID" value="NDL05611.1"/>
    <property type="molecule type" value="Genomic_DNA"/>
</dbReference>
<dbReference type="PANTHER" id="PTHR43585:SF2">
    <property type="entry name" value="ATP-GRASP ENZYME FSQD"/>
    <property type="match status" value="1"/>
</dbReference>
<organism evidence="7 8">
    <name type="scientific">Photorhabdus bodei</name>
    <dbReference type="NCBI Taxonomy" id="2029681"/>
    <lineage>
        <taxon>Bacteria</taxon>
        <taxon>Pseudomonadati</taxon>
        <taxon>Pseudomonadota</taxon>
        <taxon>Gammaproteobacteria</taxon>
        <taxon>Enterobacterales</taxon>
        <taxon>Morganellaceae</taxon>
        <taxon>Photorhabdus</taxon>
    </lineage>
</organism>
<dbReference type="PANTHER" id="PTHR43585">
    <property type="entry name" value="FUMIPYRROLE BIOSYNTHESIS PROTEIN C"/>
    <property type="match status" value="1"/>
</dbReference>
<gene>
    <name evidence="7" type="ORF">GPY48_21295</name>
</gene>
<dbReference type="Gene3D" id="3.40.50.20">
    <property type="match status" value="1"/>
</dbReference>
<evidence type="ECO:0000313" key="7">
    <source>
        <dbReference type="EMBL" id="NDL05611.1"/>
    </source>
</evidence>
<dbReference type="RefSeq" id="WP_162120888.1">
    <property type="nucleotide sequence ID" value="NZ_CAWPJS010000071.1"/>
</dbReference>
<dbReference type="InterPro" id="IPR011761">
    <property type="entry name" value="ATP-grasp"/>
</dbReference>
<sequence length="392" mass="44213">MNAIVFIRSPLFDIYKWRINDDICFHVITQCALPDTTHFSSFYRTDSIDKDSELIIWIENLISKYRIDFVICHSEYDLIRSAQLRDRLGIRGQNTQSALAYRDKAVMKSYCSQKMIKVANWQKVEQPENLRSAIQAVGFPCVIKPIAGGGSRNTYVAYDETEINHSSHQFPLLVEQFIEGKMFHVDGLVEGGKVIFSTVSFYTTSCLAWQKGVSLGSVVLESGSTLDSRMKQEACHVIAALPLVAQMAFHAEFFLTPDDDIVLCEIAARSGGALVPQAIEAAWGININECWLRQQQGEELSLMLPLTALRQSGWFLLPPKKGTLQRLPEIDPPFNWLSNFRFTARLGIRFNGADSSVSHIAAGVVSGQSSFEVEERIAILDRWLNQHTQWEV</sequence>
<dbReference type="InterPro" id="IPR052032">
    <property type="entry name" value="ATP-dep_AA_Ligase"/>
</dbReference>
<protein>
    <submittedName>
        <fullName evidence="7">ATP-grasp domain-containing protein</fullName>
    </submittedName>
</protein>
<dbReference type="Gene3D" id="3.30.470.20">
    <property type="entry name" value="ATP-grasp fold, B domain"/>
    <property type="match status" value="1"/>
</dbReference>
<dbReference type="Pfam" id="PF02222">
    <property type="entry name" value="ATP-grasp"/>
    <property type="match status" value="1"/>
</dbReference>
<feature type="domain" description="ATP-grasp" evidence="6">
    <location>
        <begin position="108"/>
        <end position="296"/>
    </location>
</feature>
<dbReference type="Proteomes" id="UP000466619">
    <property type="component" value="Unassembled WGS sequence"/>
</dbReference>
<comment type="caution">
    <text evidence="7">The sequence shown here is derived from an EMBL/GenBank/DDBJ whole genome shotgun (WGS) entry which is preliminary data.</text>
</comment>
<evidence type="ECO:0000256" key="5">
    <source>
        <dbReference type="PROSITE-ProRule" id="PRU00409"/>
    </source>
</evidence>
<proteinExistence type="predicted"/>
<evidence type="ECO:0000259" key="6">
    <source>
        <dbReference type="PROSITE" id="PS50975"/>
    </source>
</evidence>
<keyword evidence="8" id="KW-1185">Reference proteome</keyword>
<dbReference type="PROSITE" id="PS50975">
    <property type="entry name" value="ATP_GRASP"/>
    <property type="match status" value="1"/>
</dbReference>
<keyword evidence="4 5" id="KW-0067">ATP-binding</keyword>
<keyword evidence="2 5" id="KW-0547">Nucleotide-binding</keyword>
<evidence type="ECO:0000256" key="1">
    <source>
        <dbReference type="ARBA" id="ARBA00022598"/>
    </source>
</evidence>
<reference evidence="7 8" key="1">
    <citation type="submission" date="2019-12" db="EMBL/GenBank/DDBJ databases">
        <title>Engineering Photorhabdus to improve their lethality against agricultural pests.</title>
        <authorList>
            <person name="Machado R.A.R."/>
        </authorList>
    </citation>
    <scope>NUCLEOTIDE SEQUENCE [LARGE SCALE GENOMIC DNA]</scope>
    <source>
        <strain evidence="7 8">M-CN4</strain>
    </source>
</reference>
<accession>A0ABX0AVB8</accession>
<name>A0ABX0AVB8_9GAMM</name>
<evidence type="ECO:0000313" key="8">
    <source>
        <dbReference type="Proteomes" id="UP000466619"/>
    </source>
</evidence>
<evidence type="ECO:0000256" key="3">
    <source>
        <dbReference type="ARBA" id="ARBA00022755"/>
    </source>
</evidence>
<evidence type="ECO:0000256" key="4">
    <source>
        <dbReference type="ARBA" id="ARBA00022840"/>
    </source>
</evidence>
<dbReference type="InterPro" id="IPR013815">
    <property type="entry name" value="ATP_grasp_subdomain_1"/>
</dbReference>
<keyword evidence="1" id="KW-0436">Ligase</keyword>
<keyword evidence="3" id="KW-0658">Purine biosynthesis</keyword>
<evidence type="ECO:0000256" key="2">
    <source>
        <dbReference type="ARBA" id="ARBA00022741"/>
    </source>
</evidence>
<dbReference type="InterPro" id="IPR003135">
    <property type="entry name" value="ATP-grasp_carboxylate-amine"/>
</dbReference>
<dbReference type="Gene3D" id="3.30.1490.20">
    <property type="entry name" value="ATP-grasp fold, A domain"/>
    <property type="match status" value="1"/>
</dbReference>
<dbReference type="SUPFAM" id="SSF56059">
    <property type="entry name" value="Glutathione synthetase ATP-binding domain-like"/>
    <property type="match status" value="1"/>
</dbReference>